<dbReference type="SUPFAM" id="SSF47384">
    <property type="entry name" value="Homodimeric domain of signal transducing histidine kinase"/>
    <property type="match status" value="1"/>
</dbReference>
<dbReference type="EC" id="2.7.13.3" evidence="3"/>
<dbReference type="SMART" id="SM00086">
    <property type="entry name" value="PAC"/>
    <property type="match status" value="3"/>
</dbReference>
<keyword evidence="5" id="KW-0808">Transferase</keyword>
<dbReference type="GO" id="GO:0000155">
    <property type="term" value="F:phosphorelay sensor kinase activity"/>
    <property type="evidence" value="ECO:0007669"/>
    <property type="project" value="InterPro"/>
</dbReference>
<dbReference type="InterPro" id="IPR013655">
    <property type="entry name" value="PAS_fold_3"/>
</dbReference>
<dbReference type="Gene3D" id="3.40.50.2300">
    <property type="match status" value="1"/>
</dbReference>
<dbReference type="SMART" id="SM00091">
    <property type="entry name" value="PAS"/>
    <property type="match status" value="3"/>
</dbReference>
<evidence type="ECO:0000259" key="14">
    <source>
        <dbReference type="PROSITE" id="PS50113"/>
    </source>
</evidence>
<dbReference type="Pfam" id="PF02518">
    <property type="entry name" value="HATPase_c"/>
    <property type="match status" value="1"/>
</dbReference>
<evidence type="ECO:0000256" key="8">
    <source>
        <dbReference type="ARBA" id="ARBA00023136"/>
    </source>
</evidence>
<comment type="catalytic activity">
    <reaction evidence="1">
        <text>ATP + protein L-histidine = ADP + protein N-phospho-L-histidine.</text>
        <dbReference type="EC" id="2.7.13.3"/>
    </reaction>
</comment>
<dbReference type="SMART" id="SM00448">
    <property type="entry name" value="REC"/>
    <property type="match status" value="1"/>
</dbReference>
<dbReference type="InterPro" id="IPR013656">
    <property type="entry name" value="PAS_4"/>
</dbReference>
<dbReference type="InterPro" id="IPR003661">
    <property type="entry name" value="HisK_dim/P_dom"/>
</dbReference>
<feature type="domain" description="PAS" evidence="13">
    <location>
        <begin position="163"/>
        <end position="207"/>
    </location>
</feature>
<dbReference type="SMART" id="SM00388">
    <property type="entry name" value="HisKA"/>
    <property type="match status" value="1"/>
</dbReference>
<dbReference type="PANTHER" id="PTHR43547:SF2">
    <property type="entry name" value="HYBRID SIGNAL TRANSDUCTION HISTIDINE KINASE C"/>
    <property type="match status" value="1"/>
</dbReference>
<protein>
    <recommendedName>
        <fullName evidence="3">histidine kinase</fullName>
        <ecNumber evidence="3">2.7.13.3</ecNumber>
    </recommendedName>
</protein>
<dbReference type="PRINTS" id="PR00344">
    <property type="entry name" value="BCTRLSENSOR"/>
</dbReference>
<proteinExistence type="predicted"/>
<keyword evidence="7" id="KW-0902">Two-component regulatory system</keyword>
<dbReference type="PROSITE" id="PS50109">
    <property type="entry name" value="HIS_KIN"/>
    <property type="match status" value="1"/>
</dbReference>
<dbReference type="Gene3D" id="3.30.450.20">
    <property type="entry name" value="PAS domain"/>
    <property type="match status" value="3"/>
</dbReference>
<dbReference type="Pfam" id="PF00072">
    <property type="entry name" value="Response_reg"/>
    <property type="match status" value="1"/>
</dbReference>
<dbReference type="PROSITE" id="PS50110">
    <property type="entry name" value="RESPONSE_REGULATORY"/>
    <property type="match status" value="1"/>
</dbReference>
<dbReference type="NCBIfam" id="TIGR00229">
    <property type="entry name" value="sensory_box"/>
    <property type="match status" value="2"/>
</dbReference>
<dbReference type="InterPro" id="IPR036097">
    <property type="entry name" value="HisK_dim/P_sf"/>
</dbReference>
<evidence type="ECO:0000256" key="10">
    <source>
        <dbReference type="SAM" id="MobiDB-lite"/>
    </source>
</evidence>
<evidence type="ECO:0000313" key="16">
    <source>
        <dbReference type="Proteomes" id="UP000482155"/>
    </source>
</evidence>
<evidence type="ECO:0000256" key="3">
    <source>
        <dbReference type="ARBA" id="ARBA00012438"/>
    </source>
</evidence>
<evidence type="ECO:0000256" key="2">
    <source>
        <dbReference type="ARBA" id="ARBA00004429"/>
    </source>
</evidence>
<feature type="modified residue" description="4-aspartylphosphate" evidence="9">
    <location>
        <position position="712"/>
    </location>
</feature>
<dbReference type="AlphaFoldDB" id="A0A6B3SU09"/>
<comment type="subcellular location">
    <subcellularLocation>
        <location evidence="2">Cell inner membrane</location>
        <topology evidence="2">Multi-pass membrane protein</topology>
    </subcellularLocation>
</comment>
<dbReference type="Proteomes" id="UP000482155">
    <property type="component" value="Unassembled WGS sequence"/>
</dbReference>
<evidence type="ECO:0000256" key="6">
    <source>
        <dbReference type="ARBA" id="ARBA00022777"/>
    </source>
</evidence>
<dbReference type="InterPro" id="IPR000700">
    <property type="entry name" value="PAS-assoc_C"/>
</dbReference>
<accession>A0A6B3SU09</accession>
<dbReference type="SUPFAM" id="SSF55785">
    <property type="entry name" value="PYP-like sensor domain (PAS domain)"/>
    <property type="match status" value="3"/>
</dbReference>
<dbReference type="EMBL" id="JAAIVB010000078">
    <property type="protein sequence ID" value="NEX63948.1"/>
    <property type="molecule type" value="Genomic_DNA"/>
</dbReference>
<sequence length="787" mass="87355">MMVPIPGGPPAADKPDAVKADADKPDADSRFRTLFEQAPFSVQLLALNGRTLQVNRAWERMWGNQQVPSIKDYVLHGDYNMLADPQLEAKGILPILRRAFAGESVTLPTIVYDPAELGMPGPPRWVRATAHPIKDTSGEVQEVMLVHDDVTEQVMAEQAMLASESRLKQLANTIPQLAWMADSTGWIHWYNDRWYAYTGTTPDQMEGWGWQQVHDPAALPRILDKWKQHLASGAPFEMTFPLRGHDGLYRPFYTLVAPLKDERGQVTQWFGTNTDVSSLQAAERALRLSEEKLLEGLDAGRMVVWEWDLRSDDIDYSPNAASILGYTAGNFHEQSRHFHPEDAPLLLDAIHQARETRGQFRILNRRIRPDNGALIWLETLGKVICDEQGQPVAIRGLNIDVTERVKAESEIKEASRRKDEFLAMLAHELRNPLAPIAMATQLMRMQQLDGARKEQAVDIIDRQVKHMTELVDDLLDVSRVTRGLVELDRDTVDLKAVVAHAVEQVRPLIDSRHHALTVRMLGENVHVHGDHTRLVQVIVNLLSNAAKYTPQHGEINLQVDVSESQARIRVTDNGCGIDAALMPYLFDLFTQAERTPDRSQGGLGIGLALVKSMVQLHGGQVKAESAGRNRGSTFIVLLPLIPVEPPADRNDLPMTPDAGERLRILIVDDNRDAGESLGTLLSALGHDVKVCEDGASALALAGSHRPRLCILDIGLPDMTGYELASRLRKNAALPGMECVALTGYGQSHDRALTKAAGFRHHFVKPVDVQQLMKVILDIASSESTDAD</sequence>
<dbReference type="InterPro" id="IPR000014">
    <property type="entry name" value="PAS"/>
</dbReference>
<dbReference type="FunFam" id="1.10.287.130:FF:000001">
    <property type="entry name" value="Two-component sensor histidine kinase"/>
    <property type="match status" value="1"/>
</dbReference>
<name>A0A6B3SU09_9BURK</name>
<keyword evidence="8" id="KW-0472">Membrane</keyword>
<feature type="domain" description="PAC" evidence="14">
    <location>
        <begin position="356"/>
        <end position="413"/>
    </location>
</feature>
<dbReference type="RefSeq" id="WP_163967881.1">
    <property type="nucleotide sequence ID" value="NZ_JAAIVB010000078.1"/>
</dbReference>
<keyword evidence="4 9" id="KW-0597">Phosphoprotein</keyword>
<dbReference type="Pfam" id="PF08447">
    <property type="entry name" value="PAS_3"/>
    <property type="match status" value="2"/>
</dbReference>
<reference evidence="15 16" key="1">
    <citation type="submission" date="2020-02" db="EMBL/GenBank/DDBJ databases">
        <authorList>
            <person name="Kim M.K."/>
        </authorList>
    </citation>
    <scope>NUCLEOTIDE SEQUENCE [LARGE SCALE GENOMIC DNA]</scope>
    <source>
        <strain evidence="15 16">17J57-3</strain>
    </source>
</reference>
<dbReference type="InterPro" id="IPR001789">
    <property type="entry name" value="Sig_transdc_resp-reg_receiver"/>
</dbReference>
<dbReference type="Gene3D" id="3.30.565.10">
    <property type="entry name" value="Histidine kinase-like ATPase, C-terminal domain"/>
    <property type="match status" value="1"/>
</dbReference>
<dbReference type="InterPro" id="IPR004358">
    <property type="entry name" value="Sig_transdc_His_kin-like_C"/>
</dbReference>
<dbReference type="InterPro" id="IPR003594">
    <property type="entry name" value="HATPase_dom"/>
</dbReference>
<dbReference type="InterPro" id="IPR001610">
    <property type="entry name" value="PAC"/>
</dbReference>
<feature type="domain" description="PAC" evidence="14">
    <location>
        <begin position="110"/>
        <end position="162"/>
    </location>
</feature>
<organism evidence="15 16">
    <name type="scientific">Noviherbaspirillum galbum</name>
    <dbReference type="NCBI Taxonomy" id="2709383"/>
    <lineage>
        <taxon>Bacteria</taxon>
        <taxon>Pseudomonadati</taxon>
        <taxon>Pseudomonadota</taxon>
        <taxon>Betaproteobacteria</taxon>
        <taxon>Burkholderiales</taxon>
        <taxon>Oxalobacteraceae</taxon>
        <taxon>Noviherbaspirillum</taxon>
    </lineage>
</organism>
<evidence type="ECO:0000256" key="1">
    <source>
        <dbReference type="ARBA" id="ARBA00000085"/>
    </source>
</evidence>
<dbReference type="CDD" id="cd00082">
    <property type="entry name" value="HisKA"/>
    <property type="match status" value="1"/>
</dbReference>
<dbReference type="PROSITE" id="PS50113">
    <property type="entry name" value="PAC"/>
    <property type="match status" value="3"/>
</dbReference>
<feature type="region of interest" description="Disordered" evidence="10">
    <location>
        <begin position="1"/>
        <end position="25"/>
    </location>
</feature>
<dbReference type="Pfam" id="PF00512">
    <property type="entry name" value="HisKA"/>
    <property type="match status" value="1"/>
</dbReference>
<evidence type="ECO:0000256" key="5">
    <source>
        <dbReference type="ARBA" id="ARBA00022679"/>
    </source>
</evidence>
<dbReference type="InterPro" id="IPR005467">
    <property type="entry name" value="His_kinase_dom"/>
</dbReference>
<dbReference type="SUPFAM" id="SSF55874">
    <property type="entry name" value="ATPase domain of HSP90 chaperone/DNA topoisomerase II/histidine kinase"/>
    <property type="match status" value="1"/>
</dbReference>
<keyword evidence="6" id="KW-0418">Kinase</keyword>
<dbReference type="InterPro" id="IPR011006">
    <property type="entry name" value="CheY-like_superfamily"/>
</dbReference>
<dbReference type="InterPro" id="IPR036890">
    <property type="entry name" value="HATPase_C_sf"/>
</dbReference>
<evidence type="ECO:0000259" key="12">
    <source>
        <dbReference type="PROSITE" id="PS50110"/>
    </source>
</evidence>
<dbReference type="GO" id="GO:0005886">
    <property type="term" value="C:plasma membrane"/>
    <property type="evidence" value="ECO:0007669"/>
    <property type="project" value="UniProtKB-SubCell"/>
</dbReference>
<dbReference type="InterPro" id="IPR035965">
    <property type="entry name" value="PAS-like_dom_sf"/>
</dbReference>
<feature type="compositionally biased region" description="Basic and acidic residues" evidence="10">
    <location>
        <begin position="13"/>
        <end position="25"/>
    </location>
</feature>
<gene>
    <name evidence="15" type="ORF">G3574_22940</name>
</gene>
<evidence type="ECO:0000313" key="15">
    <source>
        <dbReference type="EMBL" id="NEX63948.1"/>
    </source>
</evidence>
<dbReference type="CDD" id="cd17580">
    <property type="entry name" value="REC_2_DhkD-like"/>
    <property type="match status" value="1"/>
</dbReference>
<dbReference type="FunFam" id="3.30.450.20:FF:000099">
    <property type="entry name" value="Sensory box sensor histidine kinase"/>
    <property type="match status" value="1"/>
</dbReference>
<evidence type="ECO:0000256" key="7">
    <source>
        <dbReference type="ARBA" id="ARBA00023012"/>
    </source>
</evidence>
<dbReference type="Gene3D" id="1.10.287.130">
    <property type="match status" value="1"/>
</dbReference>
<dbReference type="SMART" id="SM00387">
    <property type="entry name" value="HATPase_c"/>
    <property type="match status" value="1"/>
</dbReference>
<dbReference type="Pfam" id="PF08448">
    <property type="entry name" value="PAS_4"/>
    <property type="match status" value="1"/>
</dbReference>
<dbReference type="CDD" id="cd00130">
    <property type="entry name" value="PAS"/>
    <property type="match status" value="2"/>
</dbReference>
<dbReference type="PANTHER" id="PTHR43547">
    <property type="entry name" value="TWO-COMPONENT HISTIDINE KINASE"/>
    <property type="match status" value="1"/>
</dbReference>
<evidence type="ECO:0000256" key="9">
    <source>
        <dbReference type="PROSITE-ProRule" id="PRU00169"/>
    </source>
</evidence>
<dbReference type="FunFam" id="3.30.565.10:FF:000006">
    <property type="entry name" value="Sensor histidine kinase WalK"/>
    <property type="match status" value="1"/>
</dbReference>
<feature type="domain" description="PAC" evidence="14">
    <location>
        <begin position="236"/>
        <end position="288"/>
    </location>
</feature>
<feature type="domain" description="Histidine kinase" evidence="11">
    <location>
        <begin position="424"/>
        <end position="642"/>
    </location>
</feature>
<dbReference type="SUPFAM" id="SSF52172">
    <property type="entry name" value="CheY-like"/>
    <property type="match status" value="1"/>
</dbReference>
<evidence type="ECO:0000256" key="4">
    <source>
        <dbReference type="ARBA" id="ARBA00022553"/>
    </source>
</evidence>
<dbReference type="PROSITE" id="PS50112">
    <property type="entry name" value="PAS"/>
    <property type="match status" value="1"/>
</dbReference>
<dbReference type="CDD" id="cd00075">
    <property type="entry name" value="HATPase"/>
    <property type="match status" value="1"/>
</dbReference>
<keyword evidence="16" id="KW-1185">Reference proteome</keyword>
<evidence type="ECO:0000259" key="13">
    <source>
        <dbReference type="PROSITE" id="PS50112"/>
    </source>
</evidence>
<comment type="caution">
    <text evidence="15">The sequence shown here is derived from an EMBL/GenBank/DDBJ whole genome shotgun (WGS) entry which is preliminary data.</text>
</comment>
<evidence type="ECO:0000259" key="11">
    <source>
        <dbReference type="PROSITE" id="PS50109"/>
    </source>
</evidence>
<feature type="domain" description="Response regulatory" evidence="12">
    <location>
        <begin position="663"/>
        <end position="779"/>
    </location>
</feature>